<comment type="caution">
    <text evidence="1">The sequence shown here is derived from an EMBL/GenBank/DDBJ whole genome shotgun (WGS) entry which is preliminary data.</text>
</comment>
<dbReference type="RefSeq" id="WP_058717442.1">
    <property type="nucleotide sequence ID" value="NZ_LDTC01000096.1"/>
</dbReference>
<evidence type="ECO:0000313" key="1">
    <source>
        <dbReference type="EMBL" id="KTW10414.1"/>
    </source>
</evidence>
<proteinExistence type="predicted"/>
<sequence>MPLYKYLGEEAFASALIEKGQVYFRPLSYFRAFEDDLVRGDPDDGKLRSEPAAGLKLTKQSGEVVELPTGWHFRASVRAEDIFVYCLSTELSGDLAAKFDSRFCVEIQDPIRLVGRIATHVRLRSKLDRNHVYSDKVDYRKLAAEPGADWALPERVAFIKPEAWAWQKEHRILVGRKGAFAVENVECALECETGLAPPTSGGPLIIHVGNLSKIAKLHRL</sequence>
<accession>A0A147J6K7</accession>
<protein>
    <submittedName>
        <fullName evidence="1">Uncharacterized protein</fullName>
    </submittedName>
</protein>
<dbReference type="Proteomes" id="UP000074410">
    <property type="component" value="Unassembled WGS sequence"/>
</dbReference>
<name>A0A147J6K7_9SPHN</name>
<gene>
    <name evidence="1" type="ORF">NS258_12665</name>
</gene>
<dbReference type="AlphaFoldDB" id="A0A147J6K7"/>
<organism evidence="1 2">
    <name type="scientific">Sphingomonas sanguinis</name>
    <dbReference type="NCBI Taxonomy" id="33051"/>
    <lineage>
        <taxon>Bacteria</taxon>
        <taxon>Pseudomonadati</taxon>
        <taxon>Pseudomonadota</taxon>
        <taxon>Alphaproteobacteria</taxon>
        <taxon>Sphingomonadales</taxon>
        <taxon>Sphingomonadaceae</taxon>
        <taxon>Sphingomonas</taxon>
    </lineage>
</organism>
<reference evidence="1 2" key="1">
    <citation type="journal article" date="2016" name="Front. Microbiol.">
        <title>Genomic Resource of Rice Seed Associated Bacteria.</title>
        <authorList>
            <person name="Midha S."/>
            <person name="Bansal K."/>
            <person name="Sharma S."/>
            <person name="Kumar N."/>
            <person name="Patil P.P."/>
            <person name="Chaudhry V."/>
            <person name="Patil P.B."/>
        </authorList>
    </citation>
    <scope>NUCLEOTIDE SEQUENCE [LARGE SCALE GENOMIC DNA]</scope>
    <source>
        <strain evidence="1 2">NS258</strain>
    </source>
</reference>
<dbReference type="PATRIC" id="fig|33051.5.peg.3775"/>
<evidence type="ECO:0000313" key="2">
    <source>
        <dbReference type="Proteomes" id="UP000074410"/>
    </source>
</evidence>
<dbReference type="EMBL" id="LDTC01000096">
    <property type="protein sequence ID" value="KTW10414.1"/>
    <property type="molecule type" value="Genomic_DNA"/>
</dbReference>